<protein>
    <submittedName>
        <fullName evidence="1">Uncharacterized protein</fullName>
    </submittedName>
</protein>
<name>A0ABW9G9V3_9GAMM</name>
<proteinExistence type="predicted"/>
<comment type="caution">
    <text evidence="1">The sequence shown here is derived from an EMBL/GenBank/DDBJ whole genome shotgun (WGS) entry which is preliminary data.</text>
</comment>
<evidence type="ECO:0000313" key="1">
    <source>
        <dbReference type="EMBL" id="MFM2485978.1"/>
    </source>
</evidence>
<organism evidence="1 2">
    <name type="scientific">Celerinatantimonas yamalensis</name>
    <dbReference type="NCBI Taxonomy" id="559956"/>
    <lineage>
        <taxon>Bacteria</taxon>
        <taxon>Pseudomonadati</taxon>
        <taxon>Pseudomonadota</taxon>
        <taxon>Gammaproteobacteria</taxon>
        <taxon>Celerinatantimonadaceae</taxon>
        <taxon>Celerinatantimonas</taxon>
    </lineage>
</organism>
<reference evidence="1 2" key="1">
    <citation type="journal article" date="2013" name="Int. J. Syst. Evol. Microbiol.">
        <title>Celerinatantimonas yamalensis sp. nov., a cold-adapted diazotrophic bacterium from a cold permafrost brine.</title>
        <authorList>
            <person name="Shcherbakova V."/>
            <person name="Chuvilskaya N."/>
            <person name="Rivkina E."/>
            <person name="Demidov N."/>
            <person name="Uchaeva V."/>
            <person name="Suetin S."/>
            <person name="Suzina N."/>
            <person name="Gilichinsky D."/>
        </authorList>
    </citation>
    <scope>NUCLEOTIDE SEQUENCE [LARGE SCALE GENOMIC DNA]</scope>
    <source>
        <strain evidence="1 2">C7</strain>
    </source>
</reference>
<accession>A0ABW9G9V3</accession>
<dbReference type="Proteomes" id="UP001629953">
    <property type="component" value="Unassembled WGS sequence"/>
</dbReference>
<evidence type="ECO:0000313" key="2">
    <source>
        <dbReference type="Proteomes" id="UP001629953"/>
    </source>
</evidence>
<dbReference type="EMBL" id="JBEQCT010000006">
    <property type="protein sequence ID" value="MFM2485978.1"/>
    <property type="molecule type" value="Genomic_DNA"/>
</dbReference>
<dbReference type="RefSeq" id="WP_408624238.1">
    <property type="nucleotide sequence ID" value="NZ_JBEQCT010000006.1"/>
</dbReference>
<gene>
    <name evidence="1" type="ORF">ABUE30_13080</name>
</gene>
<keyword evidence="2" id="KW-1185">Reference proteome</keyword>
<sequence length="133" mass="14835">MGNEGWFSEHADTVAPTYRDGRGVASRCQHDCQLHRLVTCCGDVPHWKRLLGSTIVVGILPITQWRLQITAIDSIKGSYCEPSLRRIACDTWILTVIHASTPLAQQLRASIDSHFASKNGQHALPSNFQQWIA</sequence>